<evidence type="ECO:0000256" key="3">
    <source>
        <dbReference type="ARBA" id="ARBA00022475"/>
    </source>
</evidence>
<accession>A0ABZ0W8K5</accession>
<feature type="transmembrane region" description="Helical" evidence="7">
    <location>
        <begin position="272"/>
        <end position="293"/>
    </location>
</feature>
<keyword evidence="6 7" id="KW-0472">Membrane</keyword>
<evidence type="ECO:0000256" key="4">
    <source>
        <dbReference type="ARBA" id="ARBA00022692"/>
    </source>
</evidence>
<keyword evidence="9" id="KW-1185">Reference proteome</keyword>
<dbReference type="InterPro" id="IPR014047">
    <property type="entry name" value="Chr_Tranpt_l_chain"/>
</dbReference>
<dbReference type="PIRSF" id="PIRSF004810">
    <property type="entry name" value="ChrA"/>
    <property type="match status" value="1"/>
</dbReference>
<sequence>MSDSLKEIAKISFKLGCIGFGGIAGMISTIEKELVVKRKWIDHQHFMDVLSASYIIPGPNSVEIMMHCGKERGGRAGLITAGICYILPATLICLVFAFFYKQYSALPNVQRFISGIRPATTALVIGTLFRLSGTLKKSYWLIGLCILVFIGGLAGISEILLILGAGIVNCLFHSSRDRIRSVVLAPFLPLFVQDGSNFTLGKLFLIFLKIGAILYGSGYVLFAYMDADLVQRNHWLTRQQLMDAIAVGQLTPGPILSSATFAGYLVSGVSGGVLATTAIFLPSFFISLFLHRLLSYARRSKTLRLFLDGLSAASIAVIAIVGVNLTRTTLGDWRNSFILLLCLCLTLFVKKITTVAVIIIGAACGYLLTFY</sequence>
<evidence type="ECO:0000313" key="9">
    <source>
        <dbReference type="Proteomes" id="UP001325680"/>
    </source>
</evidence>
<organism evidence="8 9">
    <name type="scientific">Niabella yanshanensis</name>
    <dbReference type="NCBI Taxonomy" id="577386"/>
    <lineage>
        <taxon>Bacteria</taxon>
        <taxon>Pseudomonadati</taxon>
        <taxon>Bacteroidota</taxon>
        <taxon>Chitinophagia</taxon>
        <taxon>Chitinophagales</taxon>
        <taxon>Chitinophagaceae</taxon>
        <taxon>Niabella</taxon>
    </lineage>
</organism>
<keyword evidence="5 7" id="KW-1133">Transmembrane helix</keyword>
<evidence type="ECO:0000256" key="7">
    <source>
        <dbReference type="SAM" id="Phobius"/>
    </source>
</evidence>
<name>A0ABZ0W8K5_9BACT</name>
<keyword evidence="3" id="KW-1003">Cell membrane</keyword>
<keyword evidence="4 7" id="KW-0812">Transmembrane</keyword>
<protein>
    <submittedName>
        <fullName evidence="8">Chromate efflux transporter</fullName>
    </submittedName>
</protein>
<dbReference type="InterPro" id="IPR052518">
    <property type="entry name" value="CHR_Transporter"/>
</dbReference>
<dbReference type="PANTHER" id="PTHR43663:SF1">
    <property type="entry name" value="CHROMATE TRANSPORTER"/>
    <property type="match status" value="1"/>
</dbReference>
<feature type="transmembrane region" description="Helical" evidence="7">
    <location>
        <begin position="139"/>
        <end position="168"/>
    </location>
</feature>
<dbReference type="InterPro" id="IPR003370">
    <property type="entry name" value="Chromate_transpt"/>
</dbReference>
<evidence type="ECO:0000256" key="2">
    <source>
        <dbReference type="ARBA" id="ARBA00005262"/>
    </source>
</evidence>
<feature type="transmembrane region" description="Helical" evidence="7">
    <location>
        <begin position="305"/>
        <end position="325"/>
    </location>
</feature>
<dbReference type="Proteomes" id="UP001325680">
    <property type="component" value="Chromosome"/>
</dbReference>
<evidence type="ECO:0000256" key="6">
    <source>
        <dbReference type="ARBA" id="ARBA00023136"/>
    </source>
</evidence>
<feature type="transmembrane region" description="Helical" evidence="7">
    <location>
        <begin position="337"/>
        <end position="368"/>
    </location>
</feature>
<feature type="transmembrane region" description="Helical" evidence="7">
    <location>
        <begin position="12"/>
        <end position="30"/>
    </location>
</feature>
<proteinExistence type="inferred from homology"/>
<evidence type="ECO:0000256" key="5">
    <source>
        <dbReference type="ARBA" id="ARBA00022989"/>
    </source>
</evidence>
<dbReference type="NCBIfam" id="TIGR00937">
    <property type="entry name" value="2A51"/>
    <property type="match status" value="1"/>
</dbReference>
<dbReference type="Pfam" id="PF02417">
    <property type="entry name" value="Chromate_transp"/>
    <property type="match status" value="2"/>
</dbReference>
<feature type="transmembrane region" description="Helical" evidence="7">
    <location>
        <begin position="76"/>
        <end position="100"/>
    </location>
</feature>
<feature type="transmembrane region" description="Helical" evidence="7">
    <location>
        <begin position="203"/>
        <end position="224"/>
    </location>
</feature>
<dbReference type="EMBL" id="CP139960">
    <property type="protein sequence ID" value="WQD39608.1"/>
    <property type="molecule type" value="Genomic_DNA"/>
</dbReference>
<reference evidence="8 9" key="1">
    <citation type="submission" date="2023-12" db="EMBL/GenBank/DDBJ databases">
        <title>Genome sequencing and assembly of bacterial species from a model synthetic community.</title>
        <authorList>
            <person name="Hogle S.L."/>
        </authorList>
    </citation>
    <scope>NUCLEOTIDE SEQUENCE [LARGE SCALE GENOMIC DNA]</scope>
    <source>
        <strain evidence="8 9">HAMBI_3031</strain>
    </source>
</reference>
<evidence type="ECO:0000256" key="1">
    <source>
        <dbReference type="ARBA" id="ARBA00004651"/>
    </source>
</evidence>
<evidence type="ECO:0000313" key="8">
    <source>
        <dbReference type="EMBL" id="WQD39608.1"/>
    </source>
</evidence>
<comment type="subcellular location">
    <subcellularLocation>
        <location evidence="1">Cell membrane</location>
        <topology evidence="1">Multi-pass membrane protein</topology>
    </subcellularLocation>
</comment>
<gene>
    <name evidence="8" type="primary">chrA</name>
    <name evidence="8" type="ORF">U0035_05535</name>
</gene>
<dbReference type="RefSeq" id="WP_114789041.1">
    <property type="nucleotide sequence ID" value="NZ_CP139960.1"/>
</dbReference>
<dbReference type="PANTHER" id="PTHR43663">
    <property type="entry name" value="CHROMATE TRANSPORT PROTEIN-RELATED"/>
    <property type="match status" value="1"/>
</dbReference>
<feature type="transmembrane region" description="Helical" evidence="7">
    <location>
        <begin position="112"/>
        <end position="132"/>
    </location>
</feature>
<comment type="similarity">
    <text evidence="2">Belongs to the chromate ion transporter (CHR) (TC 2.A.51) family.</text>
</comment>